<dbReference type="InterPro" id="IPR006221">
    <property type="entry name" value="TrpG/PapA_dom"/>
</dbReference>
<dbReference type="PROSITE" id="PS51273">
    <property type="entry name" value="GATASE_TYPE_1"/>
    <property type="match status" value="1"/>
</dbReference>
<dbReference type="PRINTS" id="PR00096">
    <property type="entry name" value="GATASE"/>
</dbReference>
<dbReference type="Proteomes" id="UP000587760">
    <property type="component" value="Unassembled WGS sequence"/>
</dbReference>
<evidence type="ECO:0000313" key="4">
    <source>
        <dbReference type="Proteomes" id="UP000587760"/>
    </source>
</evidence>
<keyword evidence="4" id="KW-1185">Reference proteome</keyword>
<keyword evidence="1" id="KW-0315">Glutamine amidotransferase</keyword>
<keyword evidence="3" id="KW-0456">Lyase</keyword>
<dbReference type="PRINTS" id="PR00099">
    <property type="entry name" value="CPSGATASE"/>
</dbReference>
<organism evidence="3 4">
    <name type="scientific">Spirochaeta isovalerica</name>
    <dbReference type="NCBI Taxonomy" id="150"/>
    <lineage>
        <taxon>Bacteria</taxon>
        <taxon>Pseudomonadati</taxon>
        <taxon>Spirochaetota</taxon>
        <taxon>Spirochaetia</taxon>
        <taxon>Spirochaetales</taxon>
        <taxon>Spirochaetaceae</taxon>
        <taxon>Spirochaeta</taxon>
    </lineage>
</organism>
<dbReference type="GO" id="GO:0005829">
    <property type="term" value="C:cytosol"/>
    <property type="evidence" value="ECO:0007669"/>
    <property type="project" value="TreeGrafter"/>
</dbReference>
<dbReference type="SUPFAM" id="SSF52317">
    <property type="entry name" value="Class I glutamine amidotransferase-like"/>
    <property type="match status" value="1"/>
</dbReference>
<comment type="caution">
    <text evidence="3">The sequence shown here is derived from an EMBL/GenBank/DDBJ whole genome shotgun (WGS) entry which is preliminary data.</text>
</comment>
<dbReference type="Gene3D" id="3.40.50.880">
    <property type="match status" value="1"/>
</dbReference>
<dbReference type="InterPro" id="IPR029062">
    <property type="entry name" value="Class_I_gatase-like"/>
</dbReference>
<sequence length="200" mass="22834">MSKSILIMDNYDSFTENLRHLLLKVRPEYSFSVHRNNDRSVFDRQWDGFVISPGPKSPSETGILKEFFEKVVLPRKLPVLGVCLGMQFLAWFYGLAVSPADDARHGRTVEMSVKNTDIFKGLGRTLKAMRYNSLAIDATVREIEEKTDLIVTAVQSEGDMIMALKHNSLPFTAVQFHPESFLTEKAESMMENFFRDYIDG</sequence>
<dbReference type="GO" id="GO:0004049">
    <property type="term" value="F:anthranilate synthase activity"/>
    <property type="evidence" value="ECO:0007669"/>
    <property type="project" value="UniProtKB-EC"/>
</dbReference>
<evidence type="ECO:0000256" key="1">
    <source>
        <dbReference type="ARBA" id="ARBA00022962"/>
    </source>
</evidence>
<proteinExistence type="predicted"/>
<name>A0A841RAS8_9SPIO</name>
<dbReference type="PRINTS" id="PR00097">
    <property type="entry name" value="ANTSNTHASEII"/>
</dbReference>
<dbReference type="CDD" id="cd01743">
    <property type="entry name" value="GATase1_Anthranilate_Synthase"/>
    <property type="match status" value="1"/>
</dbReference>
<reference evidence="3 4" key="1">
    <citation type="submission" date="2020-08" db="EMBL/GenBank/DDBJ databases">
        <title>Genomic Encyclopedia of Type Strains, Phase IV (KMG-IV): sequencing the most valuable type-strain genomes for metagenomic binning, comparative biology and taxonomic classification.</title>
        <authorList>
            <person name="Goeker M."/>
        </authorList>
    </citation>
    <scope>NUCLEOTIDE SEQUENCE [LARGE SCALE GENOMIC DNA]</scope>
    <source>
        <strain evidence="3 4">DSM 2461</strain>
    </source>
</reference>
<accession>A0A841RAS8</accession>
<protein>
    <submittedName>
        <fullName evidence="3">Anthranilate synthase component 2</fullName>
        <ecNumber evidence="3">4.1.3.27</ecNumber>
    </submittedName>
</protein>
<dbReference type="PANTHER" id="PTHR43418:SF4">
    <property type="entry name" value="MULTIFUNCTIONAL TRYPTOPHAN BIOSYNTHESIS PROTEIN"/>
    <property type="match status" value="1"/>
</dbReference>
<dbReference type="NCBIfam" id="TIGR00566">
    <property type="entry name" value="trpG_papA"/>
    <property type="match status" value="1"/>
</dbReference>
<gene>
    <name evidence="3" type="ORF">HNR50_001778</name>
</gene>
<dbReference type="InterPro" id="IPR017926">
    <property type="entry name" value="GATASE"/>
</dbReference>
<dbReference type="AlphaFoldDB" id="A0A841RAS8"/>
<evidence type="ECO:0000259" key="2">
    <source>
        <dbReference type="Pfam" id="PF00117"/>
    </source>
</evidence>
<dbReference type="EMBL" id="JACHGJ010000002">
    <property type="protein sequence ID" value="MBB6480120.1"/>
    <property type="molecule type" value="Genomic_DNA"/>
</dbReference>
<feature type="domain" description="Glutamine amidotransferase" evidence="2">
    <location>
        <begin position="6"/>
        <end position="195"/>
    </location>
</feature>
<dbReference type="InterPro" id="IPR050472">
    <property type="entry name" value="Anth_synth/Amidotransfase"/>
</dbReference>
<dbReference type="GO" id="GO:0000162">
    <property type="term" value="P:L-tryptophan biosynthetic process"/>
    <property type="evidence" value="ECO:0007669"/>
    <property type="project" value="TreeGrafter"/>
</dbReference>
<evidence type="ECO:0000313" key="3">
    <source>
        <dbReference type="EMBL" id="MBB6480120.1"/>
    </source>
</evidence>
<dbReference type="RefSeq" id="WP_184745957.1">
    <property type="nucleotide sequence ID" value="NZ_JACHGJ010000002.1"/>
</dbReference>
<dbReference type="EC" id="4.1.3.27" evidence="3"/>
<dbReference type="PANTHER" id="PTHR43418">
    <property type="entry name" value="MULTIFUNCTIONAL TRYPTOPHAN BIOSYNTHESIS PROTEIN-RELATED"/>
    <property type="match status" value="1"/>
</dbReference>
<dbReference type="Pfam" id="PF00117">
    <property type="entry name" value="GATase"/>
    <property type="match status" value="1"/>
</dbReference>